<keyword evidence="15 19" id="KW-0131">Cell cycle</keyword>
<dbReference type="Proteomes" id="UP001056426">
    <property type="component" value="Chromosome"/>
</dbReference>
<dbReference type="InterPro" id="IPR016167">
    <property type="entry name" value="FAD-bd_PCMH_sub1"/>
</dbReference>
<dbReference type="InterPro" id="IPR006094">
    <property type="entry name" value="Oxid_FAD_bind_N"/>
</dbReference>
<dbReference type="InterPro" id="IPR003170">
    <property type="entry name" value="MurB"/>
</dbReference>
<dbReference type="GO" id="GO:0008762">
    <property type="term" value="F:UDP-N-acetylmuramate dehydrogenase activity"/>
    <property type="evidence" value="ECO:0007669"/>
    <property type="project" value="UniProtKB-UniRule"/>
</dbReference>
<evidence type="ECO:0000256" key="14">
    <source>
        <dbReference type="ARBA" id="ARBA00023002"/>
    </source>
</evidence>
<dbReference type="InterPro" id="IPR036635">
    <property type="entry name" value="MurB_C_sf"/>
</dbReference>
<evidence type="ECO:0000256" key="6">
    <source>
        <dbReference type="ARBA" id="ARBA00015188"/>
    </source>
</evidence>
<evidence type="ECO:0000256" key="11">
    <source>
        <dbReference type="ARBA" id="ARBA00022857"/>
    </source>
</evidence>
<dbReference type="SUPFAM" id="SSF56176">
    <property type="entry name" value="FAD-binding/transporter-associated domain-like"/>
    <property type="match status" value="1"/>
</dbReference>
<dbReference type="GO" id="GO:0009252">
    <property type="term" value="P:peptidoglycan biosynthetic process"/>
    <property type="evidence" value="ECO:0007669"/>
    <property type="project" value="UniProtKB-UniRule"/>
</dbReference>
<proteinExistence type="inferred from homology"/>
<feature type="domain" description="FAD-binding PCMH-type" evidence="20">
    <location>
        <begin position="18"/>
        <end position="189"/>
    </location>
</feature>
<evidence type="ECO:0000256" key="10">
    <source>
        <dbReference type="ARBA" id="ARBA00022827"/>
    </source>
</evidence>
<dbReference type="GO" id="GO:0051301">
    <property type="term" value="P:cell division"/>
    <property type="evidence" value="ECO:0007669"/>
    <property type="project" value="UniProtKB-KW"/>
</dbReference>
<dbReference type="InterPro" id="IPR011601">
    <property type="entry name" value="MurB_C"/>
</dbReference>
<keyword evidence="16 19" id="KW-0961">Cell wall biogenesis/degradation</keyword>
<dbReference type="InterPro" id="IPR016166">
    <property type="entry name" value="FAD-bd_PCMH"/>
</dbReference>
<keyword evidence="8 19" id="KW-0132">Cell division</keyword>
<gene>
    <name evidence="19 21" type="primary">murB</name>
    <name evidence="21" type="ORF">M9189_07530</name>
</gene>
<dbReference type="GO" id="GO:0071949">
    <property type="term" value="F:FAD binding"/>
    <property type="evidence" value="ECO:0007669"/>
    <property type="project" value="InterPro"/>
</dbReference>
<evidence type="ECO:0000256" key="9">
    <source>
        <dbReference type="ARBA" id="ARBA00022630"/>
    </source>
</evidence>
<evidence type="ECO:0000259" key="20">
    <source>
        <dbReference type="PROSITE" id="PS51387"/>
    </source>
</evidence>
<feature type="active site" description="Proton donor" evidence="19">
    <location>
        <position position="237"/>
    </location>
</feature>
<dbReference type="InterPro" id="IPR036318">
    <property type="entry name" value="FAD-bd_PCMH-like_sf"/>
</dbReference>
<dbReference type="PANTHER" id="PTHR21071:SF4">
    <property type="entry name" value="UDP-N-ACETYLENOLPYRUVOYLGLUCOSAMINE REDUCTASE"/>
    <property type="match status" value="1"/>
</dbReference>
<dbReference type="EC" id="1.3.1.98" evidence="5 19"/>
<keyword evidence="10 19" id="KW-0274">FAD</keyword>
<evidence type="ECO:0000256" key="12">
    <source>
        <dbReference type="ARBA" id="ARBA00022960"/>
    </source>
</evidence>
<evidence type="ECO:0000256" key="16">
    <source>
        <dbReference type="ARBA" id="ARBA00023316"/>
    </source>
</evidence>
<dbReference type="Gene3D" id="3.90.78.10">
    <property type="entry name" value="UDP-N-acetylenolpyruvoylglucosamine reductase, C-terminal domain"/>
    <property type="match status" value="1"/>
</dbReference>
<dbReference type="Pfam" id="PF02873">
    <property type="entry name" value="MurB_C"/>
    <property type="match status" value="1"/>
</dbReference>
<name>A0A9J6ZN69_9BACT</name>
<feature type="active site" evidence="19">
    <location>
        <position position="334"/>
    </location>
</feature>
<keyword evidence="11 19" id="KW-0521">NADP</keyword>
<dbReference type="GO" id="GO:0071555">
    <property type="term" value="P:cell wall organization"/>
    <property type="evidence" value="ECO:0007669"/>
    <property type="project" value="UniProtKB-KW"/>
</dbReference>
<dbReference type="NCBIfam" id="NF000755">
    <property type="entry name" value="PRK00046.1"/>
    <property type="match status" value="1"/>
</dbReference>
<evidence type="ECO:0000256" key="7">
    <source>
        <dbReference type="ARBA" id="ARBA00022490"/>
    </source>
</evidence>
<evidence type="ECO:0000256" key="5">
    <source>
        <dbReference type="ARBA" id="ARBA00012518"/>
    </source>
</evidence>
<dbReference type="GO" id="GO:0005829">
    <property type="term" value="C:cytosol"/>
    <property type="evidence" value="ECO:0007669"/>
    <property type="project" value="TreeGrafter"/>
</dbReference>
<feature type="active site" evidence="19">
    <location>
        <position position="165"/>
    </location>
</feature>
<dbReference type="HAMAP" id="MF_00037">
    <property type="entry name" value="MurB"/>
    <property type="match status" value="1"/>
</dbReference>
<evidence type="ECO:0000256" key="1">
    <source>
        <dbReference type="ARBA" id="ARBA00001974"/>
    </source>
</evidence>
<dbReference type="KEGG" id="alkq:M9189_07530"/>
<dbReference type="PANTHER" id="PTHR21071">
    <property type="entry name" value="UDP-N-ACETYLENOLPYRUVOYLGLUCOSAMINE REDUCTASE"/>
    <property type="match status" value="1"/>
</dbReference>
<comment type="catalytic activity">
    <reaction evidence="18 19">
        <text>UDP-N-acetyl-alpha-D-muramate + NADP(+) = UDP-N-acetyl-3-O-(1-carboxyvinyl)-alpha-D-glucosamine + NADPH + H(+)</text>
        <dbReference type="Rhea" id="RHEA:12248"/>
        <dbReference type="ChEBI" id="CHEBI:15378"/>
        <dbReference type="ChEBI" id="CHEBI:57783"/>
        <dbReference type="ChEBI" id="CHEBI:58349"/>
        <dbReference type="ChEBI" id="CHEBI:68483"/>
        <dbReference type="ChEBI" id="CHEBI:70757"/>
        <dbReference type="EC" id="1.3.1.98"/>
    </reaction>
</comment>
<evidence type="ECO:0000256" key="18">
    <source>
        <dbReference type="ARBA" id="ARBA00048914"/>
    </source>
</evidence>
<comment type="similarity">
    <text evidence="19">Belongs to the MurB family.</text>
</comment>
<protein>
    <recommendedName>
        <fullName evidence="6 19">UDP-N-acetylenolpyruvoylglucosamine reductase</fullName>
        <ecNumber evidence="5 19">1.3.1.98</ecNumber>
    </recommendedName>
    <alternativeName>
        <fullName evidence="17 19">UDP-N-acetylmuramate dehydrogenase</fullName>
    </alternativeName>
</protein>
<dbReference type="EMBL" id="CP098400">
    <property type="protein sequence ID" value="URW78712.1"/>
    <property type="molecule type" value="Genomic_DNA"/>
</dbReference>
<dbReference type="RefSeq" id="WP_250722073.1">
    <property type="nucleotide sequence ID" value="NZ_CP098400.1"/>
</dbReference>
<evidence type="ECO:0000256" key="3">
    <source>
        <dbReference type="ARBA" id="ARBA00004496"/>
    </source>
</evidence>
<keyword evidence="9 19" id="KW-0285">Flavoprotein</keyword>
<evidence type="ECO:0000256" key="13">
    <source>
        <dbReference type="ARBA" id="ARBA00022984"/>
    </source>
</evidence>
<keyword evidence="14 19" id="KW-0560">Oxidoreductase</keyword>
<dbReference type="AlphaFoldDB" id="A0A9J6ZN69"/>
<evidence type="ECO:0000313" key="22">
    <source>
        <dbReference type="Proteomes" id="UP001056426"/>
    </source>
</evidence>
<dbReference type="Gene3D" id="3.30.465.10">
    <property type="match status" value="1"/>
</dbReference>
<evidence type="ECO:0000256" key="8">
    <source>
        <dbReference type="ARBA" id="ARBA00022618"/>
    </source>
</evidence>
<keyword evidence="12 19" id="KW-0133">Cell shape</keyword>
<evidence type="ECO:0000256" key="19">
    <source>
        <dbReference type="HAMAP-Rule" id="MF_00037"/>
    </source>
</evidence>
<keyword evidence="22" id="KW-1185">Reference proteome</keyword>
<reference evidence="21" key="2">
    <citation type="submission" date="2022-06" db="EMBL/GenBank/DDBJ databases">
        <title>Xiashengella guii gen. nov. sp. nov., a bacterium isolated form anaerobic digestion tank.</title>
        <authorList>
            <person name="Huang H."/>
        </authorList>
    </citation>
    <scope>NUCLEOTIDE SEQUENCE</scope>
    <source>
        <strain evidence="21">Ai-910</strain>
    </source>
</reference>
<dbReference type="SUPFAM" id="SSF56194">
    <property type="entry name" value="Uridine diphospho-N-Acetylenolpyruvylglucosamine reductase, MurB, C-terminal domain"/>
    <property type="match status" value="1"/>
</dbReference>
<dbReference type="Pfam" id="PF01565">
    <property type="entry name" value="FAD_binding_4"/>
    <property type="match status" value="1"/>
</dbReference>
<organism evidence="21 22">
    <name type="scientific">Xiashengella succiniciproducens</name>
    <dbReference type="NCBI Taxonomy" id="2949635"/>
    <lineage>
        <taxon>Bacteria</taxon>
        <taxon>Pseudomonadati</taxon>
        <taxon>Bacteroidota</taxon>
        <taxon>Bacteroidia</taxon>
        <taxon>Marinilabiliales</taxon>
        <taxon>Marinilabiliaceae</taxon>
        <taxon>Xiashengella</taxon>
    </lineage>
</organism>
<comment type="function">
    <text evidence="2 19">Cell wall formation.</text>
</comment>
<evidence type="ECO:0000256" key="2">
    <source>
        <dbReference type="ARBA" id="ARBA00003921"/>
    </source>
</evidence>
<sequence length="339" mass="37488">MIRSFENISLKGRHTFGIDVKARYLFEYDSVSDLREILKNPLCHEGELLLMGAGSNLLFLSDYHGVILHSCISGIDVSEQHDDYVIIKVGAGVEWDSLVEWCVDRGFGGIENLSLIPGDAGAAPVQNIGAYGVEFKDVFHACEAISTDDGSQLHFSWEDCEFAYRDSVFKNRLKNKVIVTWVYLKLSRKPSYTMEYGNLKDAVASLGGPSLRNIRQAVISIRQSKLPDPVQFGNAGSFFKNPVVDTKQLETIRVQYSNVPYYNTVEPGKVKIPAGWLIDKLGWKGKSLGNAGVHKDQALVLINLGGATGSEVKKLASQISADVRQKFNIDLEPEVNMIG</sequence>
<evidence type="ECO:0000313" key="21">
    <source>
        <dbReference type="EMBL" id="URW78712.1"/>
    </source>
</evidence>
<evidence type="ECO:0000256" key="17">
    <source>
        <dbReference type="ARBA" id="ARBA00031026"/>
    </source>
</evidence>
<keyword evidence="13 19" id="KW-0573">Peptidoglycan synthesis</keyword>
<dbReference type="InterPro" id="IPR016169">
    <property type="entry name" value="FAD-bd_PCMH_sub2"/>
</dbReference>
<comment type="cofactor">
    <cofactor evidence="1 19">
        <name>FAD</name>
        <dbReference type="ChEBI" id="CHEBI:57692"/>
    </cofactor>
</comment>
<accession>A0A9J6ZN69</accession>
<dbReference type="GO" id="GO:0008360">
    <property type="term" value="P:regulation of cell shape"/>
    <property type="evidence" value="ECO:0007669"/>
    <property type="project" value="UniProtKB-KW"/>
</dbReference>
<reference evidence="21" key="1">
    <citation type="submission" date="2022-05" db="EMBL/GenBank/DDBJ databases">
        <authorList>
            <person name="Sun X."/>
        </authorList>
    </citation>
    <scope>NUCLEOTIDE SEQUENCE</scope>
    <source>
        <strain evidence="21">Ai-910</strain>
    </source>
</reference>
<evidence type="ECO:0000256" key="4">
    <source>
        <dbReference type="ARBA" id="ARBA00004752"/>
    </source>
</evidence>
<comment type="subcellular location">
    <subcellularLocation>
        <location evidence="3 19">Cytoplasm</location>
    </subcellularLocation>
</comment>
<evidence type="ECO:0000256" key="15">
    <source>
        <dbReference type="ARBA" id="ARBA00023306"/>
    </source>
</evidence>
<dbReference type="PROSITE" id="PS51387">
    <property type="entry name" value="FAD_PCMH"/>
    <property type="match status" value="1"/>
</dbReference>
<comment type="pathway">
    <text evidence="4 19">Cell wall biogenesis; peptidoglycan biosynthesis.</text>
</comment>
<dbReference type="Gene3D" id="3.30.43.10">
    <property type="entry name" value="Uridine Diphospho-n-acetylenolpyruvylglucosamine Reductase, domain 2"/>
    <property type="match status" value="1"/>
</dbReference>
<keyword evidence="7 19" id="KW-0963">Cytoplasm</keyword>
<dbReference type="NCBIfam" id="TIGR00179">
    <property type="entry name" value="murB"/>
    <property type="match status" value="1"/>
</dbReference>